<dbReference type="EMBL" id="CP120678">
    <property type="protein sequence ID" value="WIW71695.1"/>
    <property type="molecule type" value="Genomic_DNA"/>
</dbReference>
<evidence type="ECO:0000313" key="3">
    <source>
        <dbReference type="Proteomes" id="UP001243623"/>
    </source>
</evidence>
<evidence type="ECO:0000313" key="2">
    <source>
        <dbReference type="EMBL" id="WIW71695.1"/>
    </source>
</evidence>
<protein>
    <submittedName>
        <fullName evidence="2">DUF2273 domain-containing protein</fullName>
    </submittedName>
</protein>
<keyword evidence="1" id="KW-0812">Transmembrane</keyword>
<evidence type="ECO:0000256" key="1">
    <source>
        <dbReference type="SAM" id="Phobius"/>
    </source>
</evidence>
<proteinExistence type="predicted"/>
<gene>
    <name evidence="2" type="ORF">P3F81_05175</name>
</gene>
<dbReference type="Proteomes" id="UP001243623">
    <property type="component" value="Chromosome"/>
</dbReference>
<dbReference type="Pfam" id="PF10031">
    <property type="entry name" value="DUF2273"/>
    <property type="match status" value="1"/>
</dbReference>
<organism evidence="2 3">
    <name type="scientific">Selenobaculum gibii</name>
    <dbReference type="NCBI Taxonomy" id="3054208"/>
    <lineage>
        <taxon>Bacteria</taxon>
        <taxon>Bacillati</taxon>
        <taxon>Bacillota</taxon>
        <taxon>Negativicutes</taxon>
        <taxon>Selenomonadales</taxon>
        <taxon>Selenomonadaceae</taxon>
        <taxon>Selenobaculum</taxon>
    </lineage>
</organism>
<sequence>MEFKGYINSLIEKLKEKNSGKTIGSIVGFFMGALILYVGFLKTLFIILCVLIGFFIGKRVDDKDDLMEIVNKIIPSGFKRY</sequence>
<dbReference type="KEGG" id="sgbi:P3F81_05175"/>
<feature type="transmembrane region" description="Helical" evidence="1">
    <location>
        <begin position="23"/>
        <end position="56"/>
    </location>
</feature>
<reference evidence="2" key="1">
    <citation type="submission" date="2023-03" db="EMBL/GenBank/DDBJ databases">
        <title>Selenobaculum gbiensis gen. nov. sp. nov., a new bacterium isolated from the gut microbiota of IBD patient.</title>
        <authorList>
            <person name="Yeo S."/>
            <person name="Park H."/>
            <person name="Huh C.S."/>
        </authorList>
    </citation>
    <scope>NUCLEOTIDE SEQUENCE</scope>
    <source>
        <strain evidence="2">ICN-92133</strain>
    </source>
</reference>
<dbReference type="RefSeq" id="WP_147670717.1">
    <property type="nucleotide sequence ID" value="NZ_CP120678.1"/>
</dbReference>
<name>A0A9Y2AH68_9FIRM</name>
<accession>A0A9Y2AH68</accession>
<dbReference type="AlphaFoldDB" id="A0A9Y2AH68"/>
<keyword evidence="1" id="KW-1133">Transmembrane helix</keyword>
<dbReference type="InterPro" id="IPR018730">
    <property type="entry name" value="DUF2273"/>
</dbReference>
<keyword evidence="3" id="KW-1185">Reference proteome</keyword>
<keyword evidence="1" id="KW-0472">Membrane</keyword>